<dbReference type="Gene3D" id="3.90.1750.20">
    <property type="entry name" value="Putative Large Serine Recombinase, Chain B, Domain 2"/>
    <property type="match status" value="1"/>
</dbReference>
<name>K1SUQ8_9ZZZZ</name>
<gene>
    <name evidence="1" type="ORF">OBE_09621</name>
</gene>
<reference evidence="1" key="1">
    <citation type="journal article" date="2013" name="Environ. Microbiol.">
        <title>Microbiota from the distal guts of lean and obese adolescents exhibit partial functional redundancy besides clear differences in community structure.</title>
        <authorList>
            <person name="Ferrer M."/>
            <person name="Ruiz A."/>
            <person name="Lanza F."/>
            <person name="Haange S.B."/>
            <person name="Oberbach A."/>
            <person name="Till H."/>
            <person name="Bargiela R."/>
            <person name="Campoy C."/>
            <person name="Segura M.T."/>
            <person name="Richter M."/>
            <person name="von Bergen M."/>
            <person name="Seifert J."/>
            <person name="Suarez A."/>
        </authorList>
    </citation>
    <scope>NUCLEOTIDE SEQUENCE</scope>
</reference>
<protein>
    <submittedName>
        <fullName evidence="1">TnpX site-specific recombinase family protein</fullName>
    </submittedName>
</protein>
<proteinExistence type="predicted"/>
<sequence length="117" mass="13981">YYNDFKLKKTVANRKGNYQYISGTHQPIIAPKIFDKVQEMKKGTTKENQKEYVFLLRDLVYCKNCGRKMLYKNSNPMRIDKYGKVTGTKNELGYFICAEHYRHQDICNEWIKIKEIL</sequence>
<evidence type="ECO:0000313" key="1">
    <source>
        <dbReference type="EMBL" id="EKC59189.1"/>
    </source>
</evidence>
<dbReference type="EMBL" id="AJWZ01006646">
    <property type="protein sequence ID" value="EKC59189.1"/>
    <property type="molecule type" value="Genomic_DNA"/>
</dbReference>
<comment type="caution">
    <text evidence="1">The sequence shown here is derived from an EMBL/GenBank/DDBJ whole genome shotgun (WGS) entry which is preliminary data.</text>
</comment>
<accession>K1SUQ8</accession>
<feature type="non-terminal residue" evidence="1">
    <location>
        <position position="1"/>
    </location>
</feature>
<dbReference type="AlphaFoldDB" id="K1SUQ8"/>
<organism evidence="1">
    <name type="scientific">human gut metagenome</name>
    <dbReference type="NCBI Taxonomy" id="408170"/>
    <lineage>
        <taxon>unclassified sequences</taxon>
        <taxon>metagenomes</taxon>
        <taxon>organismal metagenomes</taxon>
    </lineage>
</organism>
<dbReference type="InterPro" id="IPR038109">
    <property type="entry name" value="DNA_bind_recomb_sf"/>
</dbReference>